<organism evidence="5 6">
    <name type="scientific">Bacteroides eggerthii</name>
    <dbReference type="NCBI Taxonomy" id="28111"/>
    <lineage>
        <taxon>Bacteria</taxon>
        <taxon>Pseudomonadati</taxon>
        <taxon>Bacteroidota</taxon>
        <taxon>Bacteroidia</taxon>
        <taxon>Bacteroidales</taxon>
        <taxon>Bacteroidaceae</taxon>
        <taxon>Bacteroides</taxon>
    </lineage>
</organism>
<evidence type="ECO:0000313" key="7">
    <source>
        <dbReference type="Proteomes" id="UP000335496"/>
    </source>
</evidence>
<gene>
    <name evidence="5" type="ORF">EAJ03_12915</name>
    <name evidence="3" type="ORF">F2Z23_13505</name>
    <name evidence="4" type="ORF">INE88_02975</name>
</gene>
<dbReference type="RefSeq" id="WP_021939356.1">
    <property type="nucleotide sequence ID" value="NZ_CP072227.1"/>
</dbReference>
<reference evidence="5 6" key="2">
    <citation type="journal article" date="2019" name="Science, e1252229">
        <title>Invertible promoters mediate bacterial phase variation, antibiotic resistance, and host adaptation in the gut.</title>
        <authorList>
            <person name="Jiang X."/>
            <person name="Hall A.B."/>
            <person name="Arthur T.D."/>
            <person name="Plichta D.R."/>
            <person name="Covington C.T."/>
            <person name="Poyet M."/>
            <person name="Crothers J."/>
            <person name="Moses P.L."/>
            <person name="Tolonen A.C."/>
            <person name="Vlamakis H."/>
            <person name="Alm E.J."/>
            <person name="Xavier R.J."/>
        </authorList>
    </citation>
    <scope>NUCLEOTIDE SEQUENCE [LARGE SCALE GENOMIC DNA]</scope>
    <source>
        <strain evidence="5">Bj_0095</strain>
        <strain evidence="6">bj_0095</strain>
    </source>
</reference>
<feature type="region of interest" description="Disordered" evidence="1">
    <location>
        <begin position="139"/>
        <end position="159"/>
    </location>
</feature>
<proteinExistence type="predicted"/>
<reference evidence="3 7" key="1">
    <citation type="journal article" date="2019" name="Nat. Med.">
        <title>A library of human gut bacterial isolates paired with longitudinal multiomics data enables mechanistic microbiome research.</title>
        <authorList>
            <person name="Poyet M."/>
            <person name="Groussin M."/>
            <person name="Gibbons S.M."/>
            <person name="Avila-Pacheco J."/>
            <person name="Jiang X."/>
            <person name="Kearney S.M."/>
            <person name="Perrotta A.R."/>
            <person name="Berdy B."/>
            <person name="Zhao S."/>
            <person name="Lieberman T.D."/>
            <person name="Swanson P.K."/>
            <person name="Smith M."/>
            <person name="Roesemann S."/>
            <person name="Alexander J.E."/>
            <person name="Rich S.A."/>
            <person name="Livny J."/>
            <person name="Vlamakis H."/>
            <person name="Clish C."/>
            <person name="Bullock K."/>
            <person name="Deik A."/>
            <person name="Scott J."/>
            <person name="Pierce K.A."/>
            <person name="Xavier R.J."/>
            <person name="Alm E.J."/>
        </authorList>
    </citation>
    <scope>NUCLEOTIDE SEQUENCE [LARGE SCALE GENOMIC DNA]</scope>
    <source>
        <strain evidence="3 7">BIOML-A1</strain>
    </source>
</reference>
<evidence type="ECO:0008006" key="8">
    <source>
        <dbReference type="Google" id="ProtNLM"/>
    </source>
</evidence>
<sequence>MKKLIVLLIMMCGFAPVLWAADGCQQHLSPTEFRAKQQAYITEKAGLTKEEAAKFFPLYFELQDKKKEQNDKAWNLIRQGKDEKTTEAQYDAIMEGVYDARIASDRLDKTYFVRFKKILSAKKLYLVQKAEMRFHRELLKGMRHNDNKGKVPKRQPDKR</sequence>
<dbReference type="Proteomes" id="UP000291917">
    <property type="component" value="Unassembled WGS sequence"/>
</dbReference>
<dbReference type="EMBL" id="CP072227">
    <property type="protein sequence ID" value="QUT46149.1"/>
    <property type="molecule type" value="Genomic_DNA"/>
</dbReference>
<dbReference type="AlphaFoldDB" id="A0A415S3M6"/>
<evidence type="ECO:0000313" key="3">
    <source>
        <dbReference type="EMBL" id="KAA5272624.1"/>
    </source>
</evidence>
<dbReference type="Proteomes" id="UP000335496">
    <property type="component" value="Unassembled WGS sequence"/>
</dbReference>
<evidence type="ECO:0000313" key="6">
    <source>
        <dbReference type="Proteomes" id="UP000291917"/>
    </source>
</evidence>
<evidence type="ECO:0000256" key="1">
    <source>
        <dbReference type="SAM" id="MobiDB-lite"/>
    </source>
</evidence>
<dbReference type="EMBL" id="RCXL01000020">
    <property type="protein sequence ID" value="RYT71895.1"/>
    <property type="molecule type" value="Genomic_DNA"/>
</dbReference>
<evidence type="ECO:0000256" key="2">
    <source>
        <dbReference type="SAM" id="SignalP"/>
    </source>
</evidence>
<dbReference type="KEGG" id="beg:INE88_02975"/>
<feature type="chain" id="PRO_5044602894" description="Periplasmic heavy metal sensor" evidence="2">
    <location>
        <begin position="21"/>
        <end position="159"/>
    </location>
</feature>
<keyword evidence="2" id="KW-0732">Signal</keyword>
<dbReference type="Proteomes" id="UP000679226">
    <property type="component" value="Chromosome"/>
</dbReference>
<reference evidence="4" key="3">
    <citation type="journal article" date="2021" name="PLoS Genet.">
        <title>Mobile Type VI secretion system loci of the gut Bacteroidales display extensive intra-ecosystem transfer, multi-species spread and geographical clustering.</title>
        <authorList>
            <person name="Garcia-Bayona L."/>
            <person name="Coyne M.J."/>
            <person name="Comstock L.E."/>
        </authorList>
    </citation>
    <scope>NUCLEOTIDE SEQUENCE</scope>
    <source>
        <strain evidence="4">CL11T00C20</strain>
    </source>
</reference>
<name>A0A415S3M6_9BACE</name>
<keyword evidence="7" id="KW-1185">Reference proteome</keyword>
<accession>A0A415S3M6</accession>
<evidence type="ECO:0000313" key="5">
    <source>
        <dbReference type="EMBL" id="RYT71895.1"/>
    </source>
</evidence>
<evidence type="ECO:0000313" key="4">
    <source>
        <dbReference type="EMBL" id="QUT46149.1"/>
    </source>
</evidence>
<dbReference type="EMBL" id="VVZX01000019">
    <property type="protein sequence ID" value="KAA5272624.1"/>
    <property type="molecule type" value="Genomic_DNA"/>
</dbReference>
<protein>
    <recommendedName>
        <fullName evidence="8">Periplasmic heavy metal sensor</fullName>
    </recommendedName>
</protein>
<feature type="signal peptide" evidence="2">
    <location>
        <begin position="1"/>
        <end position="20"/>
    </location>
</feature>